<feature type="transmembrane region" description="Helical" evidence="19">
    <location>
        <begin position="71"/>
        <end position="93"/>
    </location>
</feature>
<comment type="subunit">
    <text evidence="15">At low DSF concentrations, interacts with RpfF.</text>
</comment>
<sequence>MFKDLILNFFIILMFVLYIEPFFIKRRQESRESEWKDKLLVGVVHGLLAALLTVFSVVVSLSVTLNFRANAYLLASFFGGTFASVIVSLFSLTIRQLMYGNLDPFQVAISLVSAFGTGAFMSRFHGYWQKWVAGTLFIQGFYYGTSWLFGYIRLSDVAAYFAYQWIVALFGAILLQYMLRVNAYKVMAKEMEAEMADMLQLHPGFVFKFHKHRGRFVYVLVEGELAKQLGKLSADFNGKTMEDIFGGRPETMEMLTSYYERAWNGETVHHEIEIADRHVLVTMRPQWSKGMIRDVIGCGVDITDYKKRLESEKANREKSEFLARMSHEIRTPLNGIIGLSSLLQETEQTAVQRDYIEKIDSSSKVLLQTINNVLDFAKIEAGKIGVEQTEFQLEEVMKRIANTVSSAVGNKPIELIIKTDMNLPLVVIGDPHKIQQILMNLIANAVKFTESGHVLVQAELVVGRSDFAVVRFAVEDSGIGISEAHSNRLFTPFFQGDSSTSRKYGGSGLGLVICKLLVEAMGGSLELKSEAGTGTRVAFTIPFRLPEQETKMELQTPVIVYLYLSHPLLEEAISSMLTSLGHEVRQVASFAELRNFLLDGQGAYIIVDAVESGPFRFAEEAAFLKNSDAKIIALTTLQNRAIAPLLQEMDHVLIKPVSRLGLREALETVSGAVRTARRSDSLAALREAEWPSLRIAVAEDNEINQIVTRGQLERRGYAVEMAENGIELLALLERAEFDLIFMDLHMPEMDGMATTAAIRANRRYDDLPIIALTADAQVETHERCLAAGMNGILTKPIEEEQLDALLLRWKKE</sequence>
<dbReference type="Pfam" id="PF07694">
    <property type="entry name" value="5TM-5TMR_LYT"/>
    <property type="match status" value="1"/>
</dbReference>
<dbReference type="InterPro" id="IPR004358">
    <property type="entry name" value="Sig_transdc_His_kin-like_C"/>
</dbReference>
<evidence type="ECO:0000256" key="6">
    <source>
        <dbReference type="ARBA" id="ARBA00022553"/>
    </source>
</evidence>
<feature type="domain" description="Response regulatory" evidence="21">
    <location>
        <begin position="559"/>
        <end position="670"/>
    </location>
</feature>
<evidence type="ECO:0000256" key="15">
    <source>
        <dbReference type="ARBA" id="ARBA00064003"/>
    </source>
</evidence>
<dbReference type="InterPro" id="IPR011620">
    <property type="entry name" value="Sig_transdc_His_kinase_LytS_TM"/>
</dbReference>
<feature type="transmembrane region" description="Helical" evidence="19">
    <location>
        <begin position="39"/>
        <end position="65"/>
    </location>
</feature>
<evidence type="ECO:0000256" key="3">
    <source>
        <dbReference type="ARBA" id="ARBA00006402"/>
    </source>
</evidence>
<dbReference type="InterPro" id="IPR003594">
    <property type="entry name" value="HATPase_dom"/>
</dbReference>
<evidence type="ECO:0000256" key="5">
    <source>
        <dbReference type="ARBA" id="ARBA00022475"/>
    </source>
</evidence>
<dbReference type="CDD" id="cd17546">
    <property type="entry name" value="REC_hyHK_CKI1_RcsC-like"/>
    <property type="match status" value="1"/>
</dbReference>
<dbReference type="EMBL" id="CP048286">
    <property type="protein sequence ID" value="QHW34159.1"/>
    <property type="molecule type" value="Genomic_DNA"/>
</dbReference>
<comment type="similarity">
    <text evidence="3">In the N-terminal section; belongs to the phytochrome family.</text>
</comment>
<dbReference type="GO" id="GO:0005524">
    <property type="term" value="F:ATP binding"/>
    <property type="evidence" value="ECO:0007669"/>
    <property type="project" value="UniProtKB-KW"/>
</dbReference>
<feature type="transmembrane region" description="Helical" evidence="19">
    <location>
        <begin position="131"/>
        <end position="150"/>
    </location>
</feature>
<evidence type="ECO:0000256" key="19">
    <source>
        <dbReference type="SAM" id="Phobius"/>
    </source>
</evidence>
<evidence type="ECO:0000256" key="8">
    <source>
        <dbReference type="ARBA" id="ARBA00022692"/>
    </source>
</evidence>
<keyword evidence="12 19" id="KW-1133">Transmembrane helix</keyword>
<keyword evidence="10" id="KW-0418">Kinase</keyword>
<proteinExistence type="inferred from homology"/>
<evidence type="ECO:0000256" key="4">
    <source>
        <dbReference type="ARBA" id="ARBA00012438"/>
    </source>
</evidence>
<dbReference type="FunFam" id="3.30.565.10:FF:000010">
    <property type="entry name" value="Sensor histidine kinase RcsC"/>
    <property type="match status" value="1"/>
</dbReference>
<keyword evidence="14 19" id="KW-0472">Membrane</keyword>
<dbReference type="FunFam" id="1.10.287.130:FF:000002">
    <property type="entry name" value="Two-component osmosensing histidine kinase"/>
    <property type="match status" value="1"/>
</dbReference>
<dbReference type="InterPro" id="IPR011006">
    <property type="entry name" value="CheY-like_superfamily"/>
</dbReference>
<evidence type="ECO:0000313" key="22">
    <source>
        <dbReference type="EMBL" id="QHW34159.1"/>
    </source>
</evidence>
<evidence type="ECO:0000256" key="18">
    <source>
        <dbReference type="PROSITE-ProRule" id="PRU00169"/>
    </source>
</evidence>
<evidence type="ECO:0000259" key="21">
    <source>
        <dbReference type="PROSITE" id="PS50110"/>
    </source>
</evidence>
<comment type="subcellular location">
    <subcellularLocation>
        <location evidence="2">Cell membrane</location>
        <topology evidence="2">Multi-pass membrane protein</topology>
    </subcellularLocation>
</comment>
<dbReference type="SMART" id="SM00387">
    <property type="entry name" value="HATPase_c"/>
    <property type="match status" value="1"/>
</dbReference>
<dbReference type="Pfam" id="PF02518">
    <property type="entry name" value="HATPase_c"/>
    <property type="match status" value="1"/>
</dbReference>
<keyword evidence="13" id="KW-0902">Two-component regulatory system</keyword>
<keyword evidence="23" id="KW-1185">Reference proteome</keyword>
<gene>
    <name evidence="22" type="ORF">GZH47_27435</name>
</gene>
<evidence type="ECO:0000256" key="12">
    <source>
        <dbReference type="ARBA" id="ARBA00022989"/>
    </source>
</evidence>
<dbReference type="CDD" id="cd16922">
    <property type="entry name" value="HATPase_EvgS-ArcB-TorS-like"/>
    <property type="match status" value="1"/>
</dbReference>
<dbReference type="InterPro" id="IPR001789">
    <property type="entry name" value="Sig_transdc_resp-reg_receiver"/>
</dbReference>
<dbReference type="EC" id="2.7.13.3" evidence="4"/>
<evidence type="ECO:0000256" key="10">
    <source>
        <dbReference type="ARBA" id="ARBA00022777"/>
    </source>
</evidence>
<dbReference type="Gene3D" id="3.30.450.20">
    <property type="entry name" value="PAS domain"/>
    <property type="match status" value="1"/>
</dbReference>
<feature type="modified residue" description="4-aspartylphosphate" evidence="18">
    <location>
        <position position="743"/>
    </location>
</feature>
<dbReference type="SUPFAM" id="SSF47384">
    <property type="entry name" value="Homodimeric domain of signal transducing histidine kinase"/>
    <property type="match status" value="1"/>
</dbReference>
<evidence type="ECO:0000313" key="23">
    <source>
        <dbReference type="Proteomes" id="UP000479114"/>
    </source>
</evidence>
<evidence type="ECO:0000256" key="14">
    <source>
        <dbReference type="ARBA" id="ARBA00023136"/>
    </source>
</evidence>
<feature type="transmembrane region" description="Helical" evidence="19">
    <location>
        <begin position="157"/>
        <end position="179"/>
    </location>
</feature>
<dbReference type="SMART" id="SM00448">
    <property type="entry name" value="REC"/>
    <property type="match status" value="1"/>
</dbReference>
<keyword evidence="8 19" id="KW-0812">Transmembrane</keyword>
<dbReference type="Gene3D" id="3.30.565.10">
    <property type="entry name" value="Histidine kinase-like ATPase, C-terminal domain"/>
    <property type="match status" value="1"/>
</dbReference>
<dbReference type="InterPro" id="IPR003661">
    <property type="entry name" value="HisK_dim/P_dom"/>
</dbReference>
<dbReference type="GO" id="GO:0071555">
    <property type="term" value="P:cell wall organization"/>
    <property type="evidence" value="ECO:0007669"/>
    <property type="project" value="InterPro"/>
</dbReference>
<feature type="transmembrane region" description="Helical" evidence="19">
    <location>
        <begin position="6"/>
        <end position="24"/>
    </location>
</feature>
<dbReference type="Proteomes" id="UP000479114">
    <property type="component" value="Chromosome"/>
</dbReference>
<name>A0A6C0P6M1_9BACL</name>
<protein>
    <recommendedName>
        <fullName evidence="17">Circadian input-output histidine kinase CikA</fullName>
        <ecNumber evidence="4">2.7.13.3</ecNumber>
    </recommendedName>
    <alternativeName>
        <fullName evidence="16">Sensory/regulatory protein RpfC</fullName>
    </alternativeName>
</protein>
<dbReference type="PANTHER" id="PTHR45339:SF1">
    <property type="entry name" value="HYBRID SIGNAL TRANSDUCTION HISTIDINE KINASE J"/>
    <property type="match status" value="1"/>
</dbReference>
<dbReference type="Gene3D" id="3.40.50.2300">
    <property type="match status" value="2"/>
</dbReference>
<dbReference type="AlphaFoldDB" id="A0A6C0P6M1"/>
<reference evidence="22 23" key="1">
    <citation type="submission" date="2020-02" db="EMBL/GenBank/DDBJ databases">
        <title>Paenibacillus sp. nov., isolated from rhizosphere soil of tomato.</title>
        <authorList>
            <person name="Weon H.-Y."/>
            <person name="Lee S.A."/>
        </authorList>
    </citation>
    <scope>NUCLEOTIDE SEQUENCE [LARGE SCALE GENOMIC DNA]</scope>
    <source>
        <strain evidence="22 23">14171R-81</strain>
    </source>
</reference>
<dbReference type="Pfam" id="PF00512">
    <property type="entry name" value="HisKA"/>
    <property type="match status" value="1"/>
</dbReference>
<dbReference type="PANTHER" id="PTHR45339">
    <property type="entry name" value="HYBRID SIGNAL TRANSDUCTION HISTIDINE KINASE J"/>
    <property type="match status" value="1"/>
</dbReference>
<dbReference type="CDD" id="cd00082">
    <property type="entry name" value="HisKA"/>
    <property type="match status" value="1"/>
</dbReference>
<comment type="catalytic activity">
    <reaction evidence="1">
        <text>ATP + protein L-histidine = ADP + protein N-phospho-L-histidine.</text>
        <dbReference type="EC" id="2.7.13.3"/>
    </reaction>
</comment>
<evidence type="ECO:0000256" key="16">
    <source>
        <dbReference type="ARBA" id="ARBA00068150"/>
    </source>
</evidence>
<dbReference type="SUPFAM" id="SSF55874">
    <property type="entry name" value="ATPase domain of HSP90 chaperone/DNA topoisomerase II/histidine kinase"/>
    <property type="match status" value="1"/>
</dbReference>
<dbReference type="InterPro" id="IPR005467">
    <property type="entry name" value="His_kinase_dom"/>
</dbReference>
<evidence type="ECO:0000256" key="9">
    <source>
        <dbReference type="ARBA" id="ARBA00022741"/>
    </source>
</evidence>
<feature type="domain" description="Histidine kinase" evidence="20">
    <location>
        <begin position="324"/>
        <end position="545"/>
    </location>
</feature>
<evidence type="ECO:0000256" key="7">
    <source>
        <dbReference type="ARBA" id="ARBA00022679"/>
    </source>
</evidence>
<dbReference type="KEGG" id="prz:GZH47_27435"/>
<dbReference type="GO" id="GO:0005886">
    <property type="term" value="C:plasma membrane"/>
    <property type="evidence" value="ECO:0007669"/>
    <property type="project" value="UniProtKB-SubCell"/>
</dbReference>
<keyword evidence="5" id="KW-1003">Cell membrane</keyword>
<evidence type="ECO:0000256" key="13">
    <source>
        <dbReference type="ARBA" id="ARBA00023012"/>
    </source>
</evidence>
<evidence type="ECO:0000256" key="2">
    <source>
        <dbReference type="ARBA" id="ARBA00004651"/>
    </source>
</evidence>
<dbReference type="PROSITE" id="PS50110">
    <property type="entry name" value="RESPONSE_REGULATORY"/>
    <property type="match status" value="2"/>
</dbReference>
<accession>A0A6C0P6M1</accession>
<dbReference type="SUPFAM" id="SSF52172">
    <property type="entry name" value="CheY-like"/>
    <property type="match status" value="2"/>
</dbReference>
<dbReference type="Gene3D" id="1.10.287.130">
    <property type="match status" value="1"/>
</dbReference>
<dbReference type="PROSITE" id="PS50109">
    <property type="entry name" value="HIS_KIN"/>
    <property type="match status" value="1"/>
</dbReference>
<dbReference type="GO" id="GO:0000155">
    <property type="term" value="F:phosphorelay sensor kinase activity"/>
    <property type="evidence" value="ECO:0007669"/>
    <property type="project" value="InterPro"/>
</dbReference>
<dbReference type="RefSeq" id="WP_162644152.1">
    <property type="nucleotide sequence ID" value="NZ_CP048286.1"/>
</dbReference>
<keyword evidence="11" id="KW-0067">ATP-binding</keyword>
<evidence type="ECO:0000256" key="11">
    <source>
        <dbReference type="ARBA" id="ARBA00022840"/>
    </source>
</evidence>
<dbReference type="Pfam" id="PF00072">
    <property type="entry name" value="Response_reg"/>
    <property type="match status" value="1"/>
</dbReference>
<dbReference type="InterPro" id="IPR036097">
    <property type="entry name" value="HisK_dim/P_sf"/>
</dbReference>
<dbReference type="InterPro" id="IPR036890">
    <property type="entry name" value="HATPase_C_sf"/>
</dbReference>
<keyword evidence="6 18" id="KW-0597">Phosphoprotein</keyword>
<keyword evidence="9" id="KW-0547">Nucleotide-binding</keyword>
<organism evidence="22 23">
    <name type="scientific">Paenibacillus rhizovicinus</name>
    <dbReference type="NCBI Taxonomy" id="2704463"/>
    <lineage>
        <taxon>Bacteria</taxon>
        <taxon>Bacillati</taxon>
        <taxon>Bacillota</taxon>
        <taxon>Bacilli</taxon>
        <taxon>Bacillales</taxon>
        <taxon>Paenibacillaceae</taxon>
        <taxon>Paenibacillus</taxon>
    </lineage>
</organism>
<dbReference type="PRINTS" id="PR00344">
    <property type="entry name" value="BCTRLSENSOR"/>
</dbReference>
<comment type="caution">
    <text evidence="18">Lacks conserved residue(s) required for the propagation of feature annotation.</text>
</comment>
<evidence type="ECO:0000259" key="20">
    <source>
        <dbReference type="PROSITE" id="PS50109"/>
    </source>
</evidence>
<feature type="domain" description="Response regulatory" evidence="21">
    <location>
        <begin position="694"/>
        <end position="810"/>
    </location>
</feature>
<evidence type="ECO:0000256" key="17">
    <source>
        <dbReference type="ARBA" id="ARBA00074306"/>
    </source>
</evidence>
<dbReference type="SMART" id="SM00388">
    <property type="entry name" value="HisKA"/>
    <property type="match status" value="1"/>
</dbReference>
<evidence type="ECO:0000256" key="1">
    <source>
        <dbReference type="ARBA" id="ARBA00000085"/>
    </source>
</evidence>
<keyword evidence="7" id="KW-0808">Transferase</keyword>